<comment type="caution">
    <text evidence="5">The sequence shown here is derived from an EMBL/GenBank/DDBJ whole genome shotgun (WGS) entry which is preliminary data.</text>
</comment>
<keyword evidence="2" id="KW-0378">Hydrolase</keyword>
<feature type="domain" description="Glycosyl hydrolase family 13 catalytic" evidence="4">
    <location>
        <begin position="56"/>
        <end position="478"/>
    </location>
</feature>
<dbReference type="GO" id="GO:0004556">
    <property type="term" value="F:alpha-amylase activity"/>
    <property type="evidence" value="ECO:0007669"/>
    <property type="project" value="TreeGrafter"/>
</dbReference>
<accession>A0A4S3M0B1</accession>
<evidence type="ECO:0000259" key="4">
    <source>
        <dbReference type="SMART" id="SM00642"/>
    </source>
</evidence>
<dbReference type="FunFam" id="3.20.20.80:FF:000064">
    <property type="entry name" value="Oligo-1,6-glucosidase"/>
    <property type="match status" value="1"/>
</dbReference>
<gene>
    <name evidence="5" type="ORF">E7Z59_06945</name>
</gene>
<dbReference type="AlphaFoldDB" id="A0A4S3M0B1"/>
<dbReference type="PANTHER" id="PTHR10357">
    <property type="entry name" value="ALPHA-AMYLASE FAMILY MEMBER"/>
    <property type="match status" value="1"/>
</dbReference>
<evidence type="ECO:0000313" key="6">
    <source>
        <dbReference type="Proteomes" id="UP000305939"/>
    </source>
</evidence>
<evidence type="ECO:0000313" key="5">
    <source>
        <dbReference type="EMBL" id="THD67393.1"/>
    </source>
</evidence>
<proteinExistence type="inferred from homology"/>
<keyword evidence="6" id="KW-1185">Reference proteome</keyword>
<evidence type="ECO:0000256" key="2">
    <source>
        <dbReference type="ARBA" id="ARBA00022801"/>
    </source>
</evidence>
<dbReference type="Proteomes" id="UP000305939">
    <property type="component" value="Unassembled WGS sequence"/>
</dbReference>
<dbReference type="InterPro" id="IPR017853">
    <property type="entry name" value="GH"/>
</dbReference>
<dbReference type="Gene3D" id="3.20.20.80">
    <property type="entry name" value="Glycosidases"/>
    <property type="match status" value="1"/>
</dbReference>
<sequence>MMTLNTYKYFYPYKAFTLRALLRLILFAFPVFTGGNPLLAQTNESLPWWKSASIYQVYPRSFMDSDNDGIGDIDGIISKLDYIKNLGFEAIWFSPFFKSPQQDIGYDISDYKKVDPEYGKEGDLERLIDEVHKRDMKVIFDLVLNHTSIEHPWFQESLDSTSQKADWYVWQKGKGKKAPNNWKNIIGIKGWQYAEEKDQWYYTSFLPFQADLNWRNPEVVEAMFNMVRYWLDRGVDGFRLDIFNVILEDAEFRDNPKGLNPLPRPENPAGGFQNLEHNLNHPENYQVAKELRKVLDEYEDRFLIGEVMGEHQKIKGFLSQGKGLHSIFLFDLIYFDFSAKFFKEIIKEFENHYPEPLVPVYVFSNHDVRRSIGRVDNDHEKAKLLALFQLTARGIPVVYQGEEFGSSDLRIHKKEALDPLVDYINLPQFVLDRLPFLINRDECRTPMQWSSDPQGGFTEADTTWLPVNPEYKTVNASRAVYNKNSLLHTYRDLLHLRAENEVLKYGSARILEDSAIPKNVYGLEREYNGQKVWVLINFGKKTQTLENQGELKRVLFAHKGSVNDQNIVLPPFSGIILK</sequence>
<dbReference type="Pfam" id="PF00128">
    <property type="entry name" value="Alpha-amylase"/>
    <property type="match status" value="1"/>
</dbReference>
<evidence type="ECO:0000256" key="3">
    <source>
        <dbReference type="ARBA" id="ARBA00023295"/>
    </source>
</evidence>
<dbReference type="InterPro" id="IPR045857">
    <property type="entry name" value="O16G_dom_2"/>
</dbReference>
<dbReference type="SUPFAM" id="SSF51011">
    <property type="entry name" value="Glycosyl hydrolase domain"/>
    <property type="match status" value="1"/>
</dbReference>
<dbReference type="OrthoDB" id="9805159at2"/>
<dbReference type="InterPro" id="IPR006047">
    <property type="entry name" value="GH13_cat_dom"/>
</dbReference>
<protein>
    <submittedName>
        <fullName evidence="5">DUF3459 domain-containing protein</fullName>
    </submittedName>
</protein>
<organism evidence="5 6">
    <name type="scientific">Robertkochia marina</name>
    <dbReference type="NCBI Taxonomy" id="1227945"/>
    <lineage>
        <taxon>Bacteria</taxon>
        <taxon>Pseudomonadati</taxon>
        <taxon>Bacteroidota</taxon>
        <taxon>Flavobacteriia</taxon>
        <taxon>Flavobacteriales</taxon>
        <taxon>Flavobacteriaceae</taxon>
        <taxon>Robertkochia</taxon>
    </lineage>
</organism>
<dbReference type="GO" id="GO:0009313">
    <property type="term" value="P:oligosaccharide catabolic process"/>
    <property type="evidence" value="ECO:0007669"/>
    <property type="project" value="TreeGrafter"/>
</dbReference>
<dbReference type="Gene3D" id="3.90.400.10">
    <property type="entry name" value="Oligo-1,6-glucosidase, Domain 2"/>
    <property type="match status" value="1"/>
</dbReference>
<dbReference type="RefSeq" id="WP_136335599.1">
    <property type="nucleotide sequence ID" value="NZ_QXMP01000009.1"/>
</dbReference>
<evidence type="ECO:0000256" key="1">
    <source>
        <dbReference type="ARBA" id="ARBA00008061"/>
    </source>
</evidence>
<dbReference type="PANTHER" id="PTHR10357:SF179">
    <property type="entry name" value="NEUTRAL AND BASIC AMINO ACID TRANSPORT PROTEIN RBAT"/>
    <property type="match status" value="1"/>
</dbReference>
<dbReference type="EMBL" id="SSMC01000002">
    <property type="protein sequence ID" value="THD67393.1"/>
    <property type="molecule type" value="Genomic_DNA"/>
</dbReference>
<dbReference type="SMART" id="SM00642">
    <property type="entry name" value="Aamy"/>
    <property type="match status" value="1"/>
</dbReference>
<dbReference type="SUPFAM" id="SSF51445">
    <property type="entry name" value="(Trans)glycosidases"/>
    <property type="match status" value="1"/>
</dbReference>
<reference evidence="5 6" key="1">
    <citation type="submission" date="2019-04" db="EMBL/GenBank/DDBJ databases">
        <title>Draft genome sequence of Robertkochia marina CC-AMO-30D.</title>
        <authorList>
            <person name="Hameed A."/>
            <person name="Lin S.-Y."/>
            <person name="Shahina M."/>
            <person name="Lai W.-A."/>
            <person name="Young C.-C."/>
        </authorList>
    </citation>
    <scope>NUCLEOTIDE SEQUENCE [LARGE SCALE GENOMIC DNA]</scope>
    <source>
        <strain evidence="5 6">CC-AMO-30D</strain>
    </source>
</reference>
<name>A0A4S3M0B1_9FLAO</name>
<comment type="similarity">
    <text evidence="1">Belongs to the glycosyl hydrolase 13 family.</text>
</comment>
<keyword evidence="3" id="KW-0326">Glycosidase</keyword>